<evidence type="ECO:0000313" key="2">
    <source>
        <dbReference type="Proteomes" id="UP000887574"/>
    </source>
</evidence>
<protein>
    <submittedName>
        <fullName evidence="3">Uncharacterized protein</fullName>
    </submittedName>
</protein>
<organism evidence="2 3">
    <name type="scientific">Ditylenchus dipsaci</name>
    <dbReference type="NCBI Taxonomy" id="166011"/>
    <lineage>
        <taxon>Eukaryota</taxon>
        <taxon>Metazoa</taxon>
        <taxon>Ecdysozoa</taxon>
        <taxon>Nematoda</taxon>
        <taxon>Chromadorea</taxon>
        <taxon>Rhabditida</taxon>
        <taxon>Tylenchina</taxon>
        <taxon>Tylenchomorpha</taxon>
        <taxon>Sphaerularioidea</taxon>
        <taxon>Anguinidae</taxon>
        <taxon>Anguininae</taxon>
        <taxon>Ditylenchus</taxon>
    </lineage>
</organism>
<dbReference type="AlphaFoldDB" id="A0A915DBP3"/>
<reference evidence="3" key="1">
    <citation type="submission" date="2022-11" db="UniProtKB">
        <authorList>
            <consortium name="WormBaseParasite"/>
        </authorList>
    </citation>
    <scope>IDENTIFICATION</scope>
</reference>
<sequence length="171" mass="19089">MGKGKENKGSQPKRPKKQQNVSNAWRKHEEQQKQQNGAPFGYVPFKSAPLPIYGIRGSTLATGNAGAQRTQQILNPAEYMHSTYAPPQALRPESAMVPRETGNLPQRGGIESRPGSELGMYLPSKMPSRYQSYTTLPRPEHVEVDGDFQQHNFHPLPLPLHNSREATIFMG</sequence>
<feature type="region of interest" description="Disordered" evidence="1">
    <location>
        <begin position="1"/>
        <end position="42"/>
    </location>
</feature>
<evidence type="ECO:0000256" key="1">
    <source>
        <dbReference type="SAM" id="MobiDB-lite"/>
    </source>
</evidence>
<proteinExistence type="predicted"/>
<dbReference type="WBParaSite" id="jg17948.2">
    <property type="protein sequence ID" value="jg17948.2"/>
    <property type="gene ID" value="jg17948"/>
</dbReference>
<dbReference type="Proteomes" id="UP000887574">
    <property type="component" value="Unplaced"/>
</dbReference>
<name>A0A915DBP3_9BILA</name>
<keyword evidence="2" id="KW-1185">Reference proteome</keyword>
<evidence type="ECO:0000313" key="3">
    <source>
        <dbReference type="WBParaSite" id="jg17948.2"/>
    </source>
</evidence>
<accession>A0A915DBP3</accession>